<dbReference type="GO" id="GO:0005634">
    <property type="term" value="C:nucleus"/>
    <property type="evidence" value="ECO:0007669"/>
    <property type="project" value="InterPro"/>
</dbReference>
<feature type="compositionally biased region" description="Polar residues" evidence="1">
    <location>
        <begin position="2429"/>
        <end position="2442"/>
    </location>
</feature>
<dbReference type="GO" id="GO:0035361">
    <property type="term" value="C:Cul8-RING ubiquitin ligase complex"/>
    <property type="evidence" value="ECO:0007669"/>
    <property type="project" value="TreeGrafter"/>
</dbReference>
<reference evidence="2 3" key="1">
    <citation type="journal article" date="2020" name="ISME J.">
        <title>Uncovering the hidden diversity of litter-decomposition mechanisms in mushroom-forming fungi.</title>
        <authorList>
            <person name="Floudas D."/>
            <person name="Bentzer J."/>
            <person name="Ahren D."/>
            <person name="Johansson T."/>
            <person name="Persson P."/>
            <person name="Tunlid A."/>
        </authorList>
    </citation>
    <scope>NUCLEOTIDE SEQUENCE [LARGE SCALE GENOMIC DNA]</scope>
    <source>
        <strain evidence="2 3">CBS 406.79</strain>
    </source>
</reference>
<feature type="region of interest" description="Disordered" evidence="1">
    <location>
        <begin position="2230"/>
        <end position="2297"/>
    </location>
</feature>
<evidence type="ECO:0000313" key="2">
    <source>
        <dbReference type="EMBL" id="KAF5369216.1"/>
    </source>
</evidence>
<accession>A0A8H5LTV1</accession>
<feature type="region of interest" description="Disordered" evidence="1">
    <location>
        <begin position="2618"/>
        <end position="2735"/>
    </location>
</feature>
<feature type="compositionally biased region" description="Basic and acidic residues" evidence="1">
    <location>
        <begin position="150"/>
        <end position="163"/>
    </location>
</feature>
<feature type="compositionally biased region" description="Basic and acidic residues" evidence="1">
    <location>
        <begin position="333"/>
        <end position="384"/>
    </location>
</feature>
<evidence type="ECO:0000313" key="3">
    <source>
        <dbReference type="Proteomes" id="UP000518752"/>
    </source>
</evidence>
<feature type="region of interest" description="Disordered" evidence="1">
    <location>
        <begin position="2429"/>
        <end position="2504"/>
    </location>
</feature>
<feature type="compositionally biased region" description="Basic residues" evidence="1">
    <location>
        <begin position="2695"/>
        <end position="2712"/>
    </location>
</feature>
<feature type="region of interest" description="Disordered" evidence="1">
    <location>
        <begin position="2056"/>
        <end position="2129"/>
    </location>
</feature>
<dbReference type="PANTHER" id="PTHR28122:SF1">
    <property type="entry name" value="E3 UBIQUITIN-PROTEIN LIGASE SUBSTRATE RECEPTOR MMS22"/>
    <property type="match status" value="1"/>
</dbReference>
<feature type="compositionally biased region" description="Basic residues" evidence="1">
    <location>
        <begin position="783"/>
        <end position="799"/>
    </location>
</feature>
<feature type="region of interest" description="Disordered" evidence="1">
    <location>
        <begin position="72"/>
        <end position="570"/>
    </location>
</feature>
<feature type="compositionally biased region" description="Basic and acidic residues" evidence="1">
    <location>
        <begin position="1991"/>
        <end position="2002"/>
    </location>
</feature>
<dbReference type="EMBL" id="JAACJN010000129">
    <property type="protein sequence ID" value="KAF5369216.1"/>
    <property type="molecule type" value="Genomic_DNA"/>
</dbReference>
<dbReference type="GO" id="GO:0031297">
    <property type="term" value="P:replication fork processing"/>
    <property type="evidence" value="ECO:0007669"/>
    <property type="project" value="InterPro"/>
</dbReference>
<evidence type="ECO:0000256" key="1">
    <source>
        <dbReference type="SAM" id="MobiDB-lite"/>
    </source>
</evidence>
<feature type="compositionally biased region" description="Basic and acidic residues" evidence="1">
    <location>
        <begin position="272"/>
        <end position="286"/>
    </location>
</feature>
<dbReference type="OrthoDB" id="2386201at2759"/>
<organism evidence="2 3">
    <name type="scientific">Collybiopsis confluens</name>
    <dbReference type="NCBI Taxonomy" id="2823264"/>
    <lineage>
        <taxon>Eukaryota</taxon>
        <taxon>Fungi</taxon>
        <taxon>Dikarya</taxon>
        <taxon>Basidiomycota</taxon>
        <taxon>Agaricomycotina</taxon>
        <taxon>Agaricomycetes</taxon>
        <taxon>Agaricomycetidae</taxon>
        <taxon>Agaricales</taxon>
        <taxon>Marasmiineae</taxon>
        <taxon>Omphalotaceae</taxon>
        <taxon>Collybiopsis</taxon>
    </lineage>
</organism>
<feature type="compositionally biased region" description="Acidic residues" evidence="1">
    <location>
        <begin position="2172"/>
        <end position="2183"/>
    </location>
</feature>
<feature type="compositionally biased region" description="Acidic residues" evidence="1">
    <location>
        <begin position="110"/>
        <end position="119"/>
    </location>
</feature>
<feature type="compositionally biased region" description="Basic and acidic residues" evidence="1">
    <location>
        <begin position="2370"/>
        <end position="2382"/>
    </location>
</feature>
<comment type="caution">
    <text evidence="2">The sequence shown here is derived from an EMBL/GenBank/DDBJ whole genome shotgun (WGS) entry which is preliminary data.</text>
</comment>
<protein>
    <submittedName>
        <fullName evidence="2">Uncharacterized protein</fullName>
    </submittedName>
</protein>
<feature type="compositionally biased region" description="Low complexity" evidence="1">
    <location>
        <begin position="203"/>
        <end position="223"/>
    </location>
</feature>
<feature type="region of interest" description="Disordered" evidence="1">
    <location>
        <begin position="659"/>
        <end position="801"/>
    </location>
</feature>
<keyword evidence="3" id="KW-1185">Reference proteome</keyword>
<feature type="compositionally biased region" description="Acidic residues" evidence="1">
    <location>
        <begin position="2356"/>
        <end position="2369"/>
    </location>
</feature>
<feature type="compositionally biased region" description="Low complexity" evidence="1">
    <location>
        <begin position="2010"/>
        <end position="2027"/>
    </location>
</feature>
<feature type="compositionally biased region" description="Acidic residues" evidence="1">
    <location>
        <begin position="2088"/>
        <end position="2124"/>
    </location>
</feature>
<gene>
    <name evidence="2" type="ORF">D9757_010043</name>
</gene>
<feature type="compositionally biased region" description="Polar residues" evidence="1">
    <location>
        <begin position="2469"/>
        <end position="2491"/>
    </location>
</feature>
<feature type="compositionally biased region" description="Basic residues" evidence="1">
    <location>
        <begin position="1969"/>
        <end position="1979"/>
    </location>
</feature>
<feature type="compositionally biased region" description="Low complexity" evidence="1">
    <location>
        <begin position="674"/>
        <end position="685"/>
    </location>
</feature>
<feature type="compositionally biased region" description="Basic residues" evidence="1">
    <location>
        <begin position="663"/>
        <end position="672"/>
    </location>
</feature>
<feature type="compositionally biased region" description="Low complexity" evidence="1">
    <location>
        <begin position="2645"/>
        <end position="2657"/>
    </location>
</feature>
<sequence length="2735" mass="304518">MKDDYVETSDKEEKEESRGLFYAFGPRGIVRHPSRSEPARAMKRVKTSHEFQSEQSSQYDVYSFSHHLRAPSSEWHAHSQTPETEPPPSLFDETVASANSPLTFPGSDLDTQEEGDGLQDCEMSQDPLDFLGHPEQASLSPLPPSSIPPDAKDPSEDLPHFDESTLPSQSSAENMVEIEEALPDQNELCTQDSTRITGIPGLSPSTRAHSHSASASPQPQASHSDLDAAFAQSLGPRSLRQKSAKQRNPYTFDHRQYAKLMEGNPEAMVKTRHIEREPRRRERYLSEAESSQEQEFRPPSDDEEESQPFAPNSGNGAALVPDLPESSEDEELSEARREAKKTDKEKKRAERETKRAEKEKENPRSTARELPSEKTRQRTREEGSLHIPRNAIPRPSGRLGNHDTSGSPPHAGNVGAMGCNLNDSGPEPVPSCSSSTSQGTPVSARQSPINDRATPEISSDSGSESENVKSRLRKKKQIKVLERMFPKFMLTSFGLRTMTDARQQKDKGKQLQSSLADSGDEDGSLRPGQARIRLRKGARPPGVIRGDTESESESDEGEMPHPSVSYDHRPWMDSVLEPSPAGKNTLAYVRRPHKSIEIVEVSSSSSSSECSSDETEVDDKEIAIFLDKDQSHYSGSPSPRETLIDYMLARNVLFGSSWENRKNGKRTRRGQGHSKSSVLNSSDLSGTKSPPSALTSKPLSRPQPAVSAAHHLVEIRPDRTIRRETPLSSQRHHSSGANGSRGPRFRTYGYGKTESTGVDGEYAQTYDSDPSDERLKSNALLLKKSKKSSFNRERRRRKEQQRLHGVYINSAEPGTRIVATTGGYAPNEQHHASRRTRNVWRRRSRKGLLYQALMLDNDDLELRKALTPQKYSPVATRALKPEPLPRVDGFSPQDLTAERANRRIDSGAEYALLARGRNFGLHTFIGRGLLFELMRSRYPNFTMPPQEIRRRADRARLFHQTPRHTLLFSLSKPLPDFLRDLPLFYQVLADHVTGLPDADDEDGVHAWRAIMTAVLDVAVSFLQGQGEGVAVTEELVIGIREVVQKGSDQMVVQMLDAGFRQSAIDMMTLEVCWFAVELAATVGASDSLERACKLLIHCLLELDPGIAAAMKLLKDPSSTLNDRTSIVQRTAELWICLIHLLKPQGDATDPSHAQPLWGIVEAELKRRDISTEWTVLSNNIIWGTIFNLCALSQFSEVGHSGEKPKLVQYWPTVQFALQRVKFDVDLDTDQHLPSEVVEQRDLYIGLLVARCFLLATRWGWALDSAWEVLKYLLKGFSSRKFMDLQHEKCDFPGFIRTQSWDSCHTFSLRDTAFVLLLKLVVLRGDTIKRSGTENQLKKLVALINPTSAVPFSRTKLTQGNELSMLYNRTAATAVSLHLLPSDYRSKVQQARNYVDFERSDDTARIICIRGMMYLAQIMVMEKLDLGDTELRDWYKGIIDGLIAEHKSNKENEQTYGRLNRVRMLVTVVLGSLRHILNAYNASGLDAQYPDASLLDGVQRISNIADLMADSQIAHQIEMVLRAFFQIREKAVPLPPRPLWEPFPDKETELNESQDSQDTYGCLDINFDDPNVDAMLSGDMVQRVSTDVMKINDQRLVKALGPLAWALYRRMSSHFSQYSKSQMKPSTVFMEAADSWIDTWISCVALCVLYHDRGATWSNRCLNHRQIWKEIDLCWRRRIDMRVAFRTLTENPMAYSDDTLKAFFIESLFDALVPGPITKEHEFVALLFCIDGLRHPLLKGILPFPSKTFVLTADELRVKQEEFLGCILDNVEESLRQEENTSGNRIFLGESVENKRYGDLISRYLSKLKDMCLYLPQGSEEQRKCMLRWPKIVFQVVNPTLMSPAHPHTVTIVAEDDDDNDICPVCDGQCTCNIYQNNSPQSLPPPSPARDPPKPVLKIKLPAALLKRNPPPPTSQPLPKRRGRPPKNPAIRAAITPTPSTSTYQHQRSKPAATSSRRKPAVAVKDGGVRKKTIRKRKRVHSSDESSSDLTDIDHLSDDDSRSAKFPTFVSATSSNSSASSSDSGSLSGFETDSSIEAEEENFILAEERARVRRELLHGGGGEESLQKRRDNNWVIRPRQMSVGAPSDIDMDGDSDATQDADDDDEDDDEGQGDDEEPDGDDTEDTDIRHFGSSGLITAWSDDEASSFDADLFFANLSEHESRSSGSSTQSEDGQEGDYSDVDVAETAANLIPHLRQGVGIGVPNLAFELTEGWDGQVLFTNGLLESSSNFLETPFLPPGPDPSPSPGPDGDVDMLSTDAGDADEEGYEQDVDLDTAEAEGDGDTTDEELVGEDDLPNERAMRLFNTPFSFTAINPLSTMSPVSRSTSFRLDSIFGPDSPRPSDILAHRIQGRASDLEEQFDRDLDEEDSPTTRERKEKDKAARGGMPRTGLFEIPLQTRQAVIDGEQKHIPSSFPSFIGRRRRGAKSMSFSFTHGSTGSHSMSPQSFSTSLRPSSLPPPSSRLSFSTSYSHPLSPSNEILEETTMTSNVSIRSPPLDSVSQSGEPATESILIELDDVLDSSLLVGAEPSECTTIDEPVASSSSMTLDAPETDASTGQFDIQNLNRWDVISVGALRKAGVLSDSAATSWGSDSGPDYAAYSNVMKSSPLTTMLWHNRNGAAKQPAQRSMDYVMSPEFGPIKDGERTPTSAGPSSAGPPHHYDDSSPRFDLRNRKEQKKDRKVKRKNHGSANPSSNHNHHPKQHHHHHAHHPNSKFRSTSSSQRMNFFSSPVPPLSI</sequence>
<feature type="region of interest" description="Disordered" evidence="1">
    <location>
        <begin position="2531"/>
        <end position="2553"/>
    </location>
</feature>
<feature type="region of interest" description="Disordered" evidence="1">
    <location>
        <begin position="2158"/>
        <end position="2183"/>
    </location>
</feature>
<dbReference type="PANTHER" id="PTHR28122">
    <property type="entry name" value="E3 UBIQUITIN-PROTEIN LIGASE SUBSTRATE RECEPTOR MMS22"/>
    <property type="match status" value="1"/>
</dbReference>
<feature type="compositionally biased region" description="Acidic residues" evidence="1">
    <location>
        <begin position="2260"/>
        <end position="2295"/>
    </location>
</feature>
<dbReference type="Pfam" id="PF09462">
    <property type="entry name" value="Mus7"/>
    <property type="match status" value="1"/>
</dbReference>
<feature type="compositionally biased region" description="Polar residues" evidence="1">
    <location>
        <begin position="1936"/>
        <end position="1945"/>
    </location>
</feature>
<feature type="compositionally biased region" description="Polar residues" evidence="1">
    <location>
        <begin position="456"/>
        <end position="465"/>
    </location>
</feature>
<feature type="compositionally biased region" description="Basic and acidic residues" evidence="1">
    <location>
        <begin position="711"/>
        <end position="725"/>
    </location>
</feature>
<feature type="compositionally biased region" description="Low complexity" evidence="1">
    <location>
        <begin position="2443"/>
        <end position="2454"/>
    </location>
</feature>
<feature type="region of interest" description="Disordered" evidence="1">
    <location>
        <begin position="1901"/>
        <end position="2041"/>
    </location>
</feature>
<feature type="compositionally biased region" description="Polar residues" evidence="1">
    <location>
        <begin position="2713"/>
        <end position="2727"/>
    </location>
</feature>
<dbReference type="GO" id="GO:0000724">
    <property type="term" value="P:double-strand break repair via homologous recombination"/>
    <property type="evidence" value="ECO:0007669"/>
    <property type="project" value="TreeGrafter"/>
</dbReference>
<proteinExistence type="predicted"/>
<dbReference type="Proteomes" id="UP000518752">
    <property type="component" value="Unassembled WGS sequence"/>
</dbReference>
<feature type="compositionally biased region" description="Polar residues" evidence="1">
    <location>
        <begin position="431"/>
        <end position="449"/>
    </location>
</feature>
<feature type="compositionally biased region" description="Polar residues" evidence="1">
    <location>
        <begin position="187"/>
        <end position="196"/>
    </location>
</feature>
<feature type="compositionally biased region" description="Pro residues" evidence="1">
    <location>
        <begin position="2235"/>
        <end position="2247"/>
    </location>
</feature>
<dbReference type="InterPro" id="IPR019021">
    <property type="entry name" value="Mms22"/>
</dbReference>
<name>A0A8H5LTV1_9AGAR</name>
<feature type="compositionally biased region" description="Polar residues" evidence="1">
    <location>
        <begin position="686"/>
        <end position="698"/>
    </location>
</feature>
<feature type="region of interest" description="Disordered" evidence="1">
    <location>
        <begin position="2352"/>
        <end position="2388"/>
    </location>
</feature>
<feature type="compositionally biased region" description="Basic and acidic residues" evidence="1">
    <location>
        <begin position="2658"/>
        <end position="2677"/>
    </location>
</feature>